<dbReference type="InterPro" id="IPR035923">
    <property type="entry name" value="TT1751-like_sf"/>
</dbReference>
<dbReference type="PANTHER" id="PTHR38342">
    <property type="entry name" value="SLR5037 PROTEIN"/>
    <property type="match status" value="1"/>
</dbReference>
<accession>A0A2S0N0Q5</accession>
<dbReference type="SUPFAM" id="SSF103247">
    <property type="entry name" value="TT1751-like"/>
    <property type="match status" value="1"/>
</dbReference>
<dbReference type="InterPro" id="IPR005180">
    <property type="entry name" value="DUF302"/>
</dbReference>
<name>A0A2S0N0Q5_9BURK</name>
<evidence type="ECO:0000259" key="1">
    <source>
        <dbReference type="Pfam" id="PF03625"/>
    </source>
</evidence>
<dbReference type="EMBL" id="CP027669">
    <property type="protein sequence ID" value="AVO41718.1"/>
    <property type="molecule type" value="Genomic_DNA"/>
</dbReference>
<reference evidence="2 3" key="1">
    <citation type="submission" date="2018-03" db="EMBL/GenBank/DDBJ databases">
        <title>Genome sequencing of Simplicispira sp.</title>
        <authorList>
            <person name="Kim S.-J."/>
            <person name="Heo J."/>
            <person name="Kwon S.-W."/>
        </authorList>
    </citation>
    <scope>NUCLEOTIDE SEQUENCE [LARGE SCALE GENOMIC DNA]</scope>
    <source>
        <strain evidence="2 3">SC1-8</strain>
    </source>
</reference>
<gene>
    <name evidence="2" type="ORF">C6571_10855</name>
</gene>
<protein>
    <recommendedName>
        <fullName evidence="1">DUF302 domain-containing protein</fullName>
    </recommendedName>
</protein>
<dbReference type="PANTHER" id="PTHR38342:SF1">
    <property type="entry name" value="SLR5037 PROTEIN"/>
    <property type="match status" value="1"/>
</dbReference>
<dbReference type="OrthoDB" id="9791067at2"/>
<evidence type="ECO:0000313" key="2">
    <source>
        <dbReference type="EMBL" id="AVO41718.1"/>
    </source>
</evidence>
<dbReference type="AlphaFoldDB" id="A0A2S0N0Q5"/>
<keyword evidence="3" id="KW-1185">Reference proteome</keyword>
<dbReference type="CDD" id="cd14797">
    <property type="entry name" value="DUF302"/>
    <property type="match status" value="1"/>
</dbReference>
<evidence type="ECO:0000313" key="3">
    <source>
        <dbReference type="Proteomes" id="UP000239326"/>
    </source>
</evidence>
<feature type="domain" description="DUF302" evidence="1">
    <location>
        <begin position="49"/>
        <end position="112"/>
    </location>
</feature>
<organism evidence="2 3">
    <name type="scientific">Simplicispira suum</name>
    <dbReference type="NCBI Taxonomy" id="2109915"/>
    <lineage>
        <taxon>Bacteria</taxon>
        <taxon>Pseudomonadati</taxon>
        <taxon>Pseudomonadota</taxon>
        <taxon>Betaproteobacteria</taxon>
        <taxon>Burkholderiales</taxon>
        <taxon>Comamonadaceae</taxon>
        <taxon>Simplicispira</taxon>
    </lineage>
</organism>
<dbReference type="RefSeq" id="WP_106446695.1">
    <property type="nucleotide sequence ID" value="NZ_CP027669.1"/>
</dbReference>
<dbReference type="Pfam" id="PF03625">
    <property type="entry name" value="DUF302"/>
    <property type="match status" value="1"/>
</dbReference>
<dbReference type="Proteomes" id="UP000239326">
    <property type="component" value="Chromosome"/>
</dbReference>
<dbReference type="Gene3D" id="3.30.310.70">
    <property type="entry name" value="TT1751-like domain"/>
    <property type="match status" value="1"/>
</dbReference>
<sequence>MQPSPNTPAQPTAVAYGFHCAIGDKDFAAAVARVTEALKTEGFGILTEIDVQATMKSKLGIEGRPYRILGACNPPLAHRALDAEPDIGLLLPCNVVVREEADGGLVVGFMDPVAVLQMTSNPEVAKVAHEVHERLQRVKALLTAPATTGN</sequence>
<proteinExistence type="predicted"/>
<dbReference type="KEGG" id="simp:C6571_10855"/>